<dbReference type="RefSeq" id="WP_151329926.1">
    <property type="nucleotide sequence ID" value="NZ_JASMVW010000003.1"/>
</dbReference>
<dbReference type="EMBL" id="UFZL01000003">
    <property type="protein sequence ID" value="STE75581.1"/>
    <property type="molecule type" value="Genomic_DNA"/>
</dbReference>
<evidence type="ECO:0000256" key="1">
    <source>
        <dbReference type="SAM" id="Phobius"/>
    </source>
</evidence>
<dbReference type="NCBIfam" id="TIGR01760">
    <property type="entry name" value="tape_meas_TP901"/>
    <property type="match status" value="1"/>
</dbReference>
<feature type="transmembrane region" description="Helical" evidence="1">
    <location>
        <begin position="510"/>
        <end position="531"/>
    </location>
</feature>
<keyword evidence="1" id="KW-0472">Membrane</keyword>
<keyword evidence="1" id="KW-0812">Transmembrane</keyword>
<evidence type="ECO:0000313" key="4">
    <source>
        <dbReference type="Proteomes" id="UP000255201"/>
    </source>
</evidence>
<dbReference type="AlphaFoldDB" id="A0A376K386"/>
<gene>
    <name evidence="3" type="ORF">NCTC10764_04670</name>
</gene>
<dbReference type="Pfam" id="PF10145">
    <property type="entry name" value="PhageMin_Tail"/>
    <property type="match status" value="1"/>
</dbReference>
<feature type="domain" description="Phage tail tape measure protein" evidence="2">
    <location>
        <begin position="92"/>
        <end position="285"/>
    </location>
</feature>
<evidence type="ECO:0000259" key="2">
    <source>
        <dbReference type="Pfam" id="PF10145"/>
    </source>
</evidence>
<protein>
    <submittedName>
        <fullName evidence="3">Putative tail tape measure protein from bacteriophage origin</fullName>
    </submittedName>
</protein>
<dbReference type="Proteomes" id="UP000255201">
    <property type="component" value="Unassembled WGS sequence"/>
</dbReference>
<proteinExistence type="predicted"/>
<keyword evidence="1" id="KW-1133">Transmembrane helix</keyword>
<feature type="transmembrane region" description="Helical" evidence="1">
    <location>
        <begin position="434"/>
        <end position="457"/>
    </location>
</feature>
<organism evidence="3 4">
    <name type="scientific">Escherichia coli</name>
    <dbReference type="NCBI Taxonomy" id="562"/>
    <lineage>
        <taxon>Bacteria</taxon>
        <taxon>Pseudomonadati</taxon>
        <taxon>Pseudomonadota</taxon>
        <taxon>Gammaproteobacteria</taxon>
        <taxon>Enterobacterales</taxon>
        <taxon>Enterobacteriaceae</taxon>
        <taxon>Escherichia</taxon>
    </lineage>
</organism>
<dbReference type="InterPro" id="IPR010090">
    <property type="entry name" value="Phage_tape_meas"/>
</dbReference>
<sequence>MSQQRLELLLELTDRLTRPLRAAGRQVQGFAATSRGAFRDIATGGAALWGVGAAIQGALMPAIEMNRALGEVKSLGVAESGLRKLSRAAVDFTMEYGGAAQDFVRASYDIQSAIAGLTDDELSRFTTASATVAAATKSSSQTITAYMGTMYGIFKDQADAMGKSKWVEQVAGQTATAVQMFKTTGDNMSAAFTTLGASAKAAGIDAAEQFAVLGQLQATMSGSEAGTKYKAFLAAVGSAQKKLGLNFVNKDGTMKSVVEIMKLIRGKFGDLSKVADSDLLKSAFGSDEAVAMIKLLNADIGGLEKNIATLGNIKGMDKAVEMAQAMADPWEQAAAIINGIRIEIGTQLLPVLYPFIQKSNEGGKSFVAWLRLYPNITRAIGLLSAALLGIAAVGAVVNIMVGVAKFVWTGLRLVWLAAVAPLKILILLKRTLTATMWAFTVVARTVRALYLAMSIAMGTYNVKAKIQLALLKLQRAGLWLYSVALGAAGIAMKIYTAVTSGAAIATQLLFSPITLIILALAALGVGIYFLITRWDEIKAALMDTAAFQWVAEMVGSMGAWFGNAWNTIQDGWNALVNYFSTHSPLDALKDIAGGILNIFSNVWELVKQSFSDSWGWIVGKLNMIPGVNIGTSESTGSGEGSVLTGGKAISAGPGGIAAEMQNNSENQTTIDNSRRVVNVNVQDPSPARLNEWMELHAY</sequence>
<accession>A0A376K386</accession>
<feature type="transmembrane region" description="Helical" evidence="1">
    <location>
        <begin position="478"/>
        <end position="498"/>
    </location>
</feature>
<feature type="transmembrane region" description="Helical" evidence="1">
    <location>
        <begin position="410"/>
        <end position="428"/>
    </location>
</feature>
<feature type="transmembrane region" description="Helical" evidence="1">
    <location>
        <begin position="380"/>
        <end position="403"/>
    </location>
</feature>
<evidence type="ECO:0000313" key="3">
    <source>
        <dbReference type="EMBL" id="STE75581.1"/>
    </source>
</evidence>
<reference evidence="3 4" key="1">
    <citation type="submission" date="2018-06" db="EMBL/GenBank/DDBJ databases">
        <authorList>
            <consortium name="Pathogen Informatics"/>
            <person name="Doyle S."/>
        </authorList>
    </citation>
    <scope>NUCLEOTIDE SEQUENCE [LARGE SCALE GENOMIC DNA]</scope>
    <source>
        <strain evidence="3 4">NCTC10764</strain>
    </source>
</reference>
<name>A0A376K386_ECOLX</name>